<evidence type="ECO:0000313" key="3">
    <source>
        <dbReference type="Proteomes" id="UP000297299"/>
    </source>
</evidence>
<organism evidence="2 3">
    <name type="scientific">Botryotinia calthae</name>
    <dbReference type="NCBI Taxonomy" id="38488"/>
    <lineage>
        <taxon>Eukaryota</taxon>
        <taxon>Fungi</taxon>
        <taxon>Dikarya</taxon>
        <taxon>Ascomycota</taxon>
        <taxon>Pezizomycotina</taxon>
        <taxon>Leotiomycetes</taxon>
        <taxon>Helotiales</taxon>
        <taxon>Sclerotiniaceae</taxon>
        <taxon>Botryotinia</taxon>
    </lineage>
</organism>
<dbReference type="OrthoDB" id="3503968at2759"/>
<evidence type="ECO:0000313" key="2">
    <source>
        <dbReference type="EMBL" id="TEY62718.1"/>
    </source>
</evidence>
<sequence>MDLPRFTPQFIQLQNKHPSRTESYNSSMFWETAIHRLARHTVSGKDQKVIIDNYKAKCVEYYGDTVNHSYFMYAWNKSISNYFFPGKKFVGSDPDPVYSEVFAQYFNEQAQVRDEMNECGVHATEQVDILTSLSKIYNNQLQLARRPPKYSLGNISVSANRASDQSTVPTMNHEGSDPGNIPSEDYDTESPELRRLMENAVTKIMGDELEGNWVMVNEIRDDDWIMVESESR</sequence>
<dbReference type="Proteomes" id="UP000297299">
    <property type="component" value="Unassembled WGS sequence"/>
</dbReference>
<comment type="caution">
    <text evidence="2">The sequence shown here is derived from an EMBL/GenBank/DDBJ whole genome shotgun (WGS) entry which is preliminary data.</text>
</comment>
<protein>
    <submittedName>
        <fullName evidence="2">Uncharacterized protein</fullName>
    </submittedName>
</protein>
<dbReference type="EMBL" id="PHWZ01000158">
    <property type="protein sequence ID" value="TEY62718.1"/>
    <property type="molecule type" value="Genomic_DNA"/>
</dbReference>
<name>A0A4Y8D432_9HELO</name>
<evidence type="ECO:0000256" key="1">
    <source>
        <dbReference type="SAM" id="MobiDB-lite"/>
    </source>
</evidence>
<gene>
    <name evidence="2" type="ORF">BOTCAL_0158g00130</name>
</gene>
<reference evidence="2 3" key="1">
    <citation type="submission" date="2017-11" db="EMBL/GenBank/DDBJ databases">
        <title>Comparative genomics of Botrytis spp.</title>
        <authorList>
            <person name="Valero-Jimenez C.A."/>
            <person name="Tapia P."/>
            <person name="Veloso J."/>
            <person name="Silva-Moreno E."/>
            <person name="Staats M."/>
            <person name="Valdes J.H."/>
            <person name="Van Kan J.A.L."/>
        </authorList>
    </citation>
    <scope>NUCLEOTIDE SEQUENCE [LARGE SCALE GENOMIC DNA]</scope>
    <source>
        <strain evidence="2 3">MUCL2830</strain>
    </source>
</reference>
<feature type="compositionally biased region" description="Polar residues" evidence="1">
    <location>
        <begin position="161"/>
        <end position="170"/>
    </location>
</feature>
<dbReference type="AlphaFoldDB" id="A0A4Y8D432"/>
<feature type="region of interest" description="Disordered" evidence="1">
    <location>
        <begin position="161"/>
        <end position="188"/>
    </location>
</feature>
<accession>A0A4Y8D432</accession>
<proteinExistence type="predicted"/>
<keyword evidence="3" id="KW-1185">Reference proteome</keyword>